<name>A0A6J5QVG9_9CAUD</name>
<reference evidence="1" key="1">
    <citation type="submission" date="2020-05" db="EMBL/GenBank/DDBJ databases">
        <authorList>
            <person name="Chiriac C."/>
            <person name="Salcher M."/>
            <person name="Ghai R."/>
            <person name="Kavagutti S V."/>
        </authorList>
    </citation>
    <scope>NUCLEOTIDE SEQUENCE</scope>
</reference>
<dbReference type="EMBL" id="LR797098">
    <property type="protein sequence ID" value="CAB4186596.1"/>
    <property type="molecule type" value="Genomic_DNA"/>
</dbReference>
<proteinExistence type="predicted"/>
<evidence type="ECO:0000313" key="2">
    <source>
        <dbReference type="EMBL" id="CAB4199407.1"/>
    </source>
</evidence>
<evidence type="ECO:0000313" key="1">
    <source>
        <dbReference type="EMBL" id="CAB4186596.1"/>
    </source>
</evidence>
<evidence type="ECO:0000313" key="3">
    <source>
        <dbReference type="EMBL" id="CAB4218755.1"/>
    </source>
</evidence>
<accession>A0A6J5QVG9</accession>
<dbReference type="EMBL" id="LR797464">
    <property type="protein sequence ID" value="CAB4218755.1"/>
    <property type="molecule type" value="Genomic_DNA"/>
</dbReference>
<dbReference type="EMBL" id="LR797282">
    <property type="protein sequence ID" value="CAB4199407.1"/>
    <property type="molecule type" value="Genomic_DNA"/>
</dbReference>
<gene>
    <name evidence="1" type="ORF">UFOVP1150_25</name>
    <name evidence="2" type="ORF">UFOVP1329_44</name>
    <name evidence="3" type="ORF">UFOVP1595_36</name>
</gene>
<sequence>MPNQHSPDKEVLSFYIPRTLAFRVRKTANIRNVTITSLIEECLTRATSDTPLTAQDYRSIAAATEAVSRVLKGTRRSNPPTGKP</sequence>
<protein>
    <submittedName>
        <fullName evidence="1">Uncharacterized protein</fullName>
    </submittedName>
</protein>
<organism evidence="1">
    <name type="scientific">uncultured Caudovirales phage</name>
    <dbReference type="NCBI Taxonomy" id="2100421"/>
    <lineage>
        <taxon>Viruses</taxon>
        <taxon>Duplodnaviria</taxon>
        <taxon>Heunggongvirae</taxon>
        <taxon>Uroviricota</taxon>
        <taxon>Caudoviricetes</taxon>
        <taxon>Peduoviridae</taxon>
        <taxon>Maltschvirus</taxon>
        <taxon>Maltschvirus maltsch</taxon>
    </lineage>
</organism>